<dbReference type="EMBL" id="JAHQIW010003636">
    <property type="protein sequence ID" value="KAJ1359481.1"/>
    <property type="molecule type" value="Genomic_DNA"/>
</dbReference>
<keyword evidence="2" id="KW-1185">Reference proteome</keyword>
<evidence type="ECO:0000313" key="1">
    <source>
        <dbReference type="EMBL" id="KAJ1359481.1"/>
    </source>
</evidence>
<comment type="caution">
    <text evidence="1">The sequence shown here is derived from an EMBL/GenBank/DDBJ whole genome shotgun (WGS) entry which is preliminary data.</text>
</comment>
<dbReference type="AlphaFoldDB" id="A0AAD5N0U7"/>
<protein>
    <submittedName>
        <fullName evidence="1">Uncharacterized protein</fullName>
    </submittedName>
</protein>
<organism evidence="1 2">
    <name type="scientific">Parelaphostrongylus tenuis</name>
    <name type="common">Meningeal worm</name>
    <dbReference type="NCBI Taxonomy" id="148309"/>
    <lineage>
        <taxon>Eukaryota</taxon>
        <taxon>Metazoa</taxon>
        <taxon>Ecdysozoa</taxon>
        <taxon>Nematoda</taxon>
        <taxon>Chromadorea</taxon>
        <taxon>Rhabditida</taxon>
        <taxon>Rhabditina</taxon>
        <taxon>Rhabditomorpha</taxon>
        <taxon>Strongyloidea</taxon>
        <taxon>Metastrongylidae</taxon>
        <taxon>Parelaphostrongylus</taxon>
    </lineage>
</organism>
<evidence type="ECO:0000313" key="2">
    <source>
        <dbReference type="Proteomes" id="UP001196413"/>
    </source>
</evidence>
<name>A0AAD5N0U7_PARTN</name>
<gene>
    <name evidence="1" type="ORF">KIN20_018234</name>
</gene>
<accession>A0AAD5N0U7</accession>
<sequence length="212" mass="24243">MVFWKLLDSKQTISDGVYDEQPEHNIMVTICSWLGDLLTNHGEGDDDRLGRQIIPTNLAHQHEFCMMLTEILLKKGVGLNSALRCRHCNGWNGAYPLRNVIFPNCDNENNQCQTKFFCVKIVDPISAGAGYSTYKGDCWMTDEIQLSVTNRTTVQNGHCYNYEDDAIPSDRFKYCFCNDTDYCNSAGHPHFHIALFFSTVSLSHFLQYLHLI</sequence>
<dbReference type="Proteomes" id="UP001196413">
    <property type="component" value="Unassembled WGS sequence"/>
</dbReference>
<reference evidence="1" key="1">
    <citation type="submission" date="2021-06" db="EMBL/GenBank/DDBJ databases">
        <title>Parelaphostrongylus tenuis whole genome reference sequence.</title>
        <authorList>
            <person name="Garwood T.J."/>
            <person name="Larsen P.A."/>
            <person name="Fountain-Jones N.M."/>
            <person name="Garbe J.R."/>
            <person name="Macchietto M.G."/>
            <person name="Kania S.A."/>
            <person name="Gerhold R.W."/>
            <person name="Richards J.E."/>
            <person name="Wolf T.M."/>
        </authorList>
    </citation>
    <scope>NUCLEOTIDE SEQUENCE</scope>
    <source>
        <strain evidence="1">MNPRO001-30</strain>
        <tissue evidence="1">Meninges</tissue>
    </source>
</reference>
<proteinExistence type="predicted"/>